<dbReference type="Gene3D" id="3.40.50.2300">
    <property type="match status" value="1"/>
</dbReference>
<dbReference type="CDD" id="cd00156">
    <property type="entry name" value="REC"/>
    <property type="match status" value="1"/>
</dbReference>
<dbReference type="InterPro" id="IPR001789">
    <property type="entry name" value="Sig_transdc_resp-reg_receiver"/>
</dbReference>
<organism evidence="3 4">
    <name type="scientific">Empedobacter falsenii</name>
    <dbReference type="NCBI Taxonomy" id="343874"/>
    <lineage>
        <taxon>Bacteria</taxon>
        <taxon>Pseudomonadati</taxon>
        <taxon>Bacteroidota</taxon>
        <taxon>Flavobacteriia</taxon>
        <taxon>Flavobacteriales</taxon>
        <taxon>Weeksellaceae</taxon>
        <taxon>Empedobacter</taxon>
    </lineage>
</organism>
<dbReference type="Pfam" id="PF00072">
    <property type="entry name" value="Response_reg"/>
    <property type="match status" value="1"/>
</dbReference>
<reference evidence="3 4" key="1">
    <citation type="submission" date="2018-10" db="EMBL/GenBank/DDBJ databases">
        <title>Transmission dynamics of multidrug resistant bacteria on intensive care unit surfaces.</title>
        <authorList>
            <person name="D'Souza A.W."/>
            <person name="Potter R.F."/>
            <person name="Wallace M."/>
            <person name="Shupe A."/>
            <person name="Patel S."/>
            <person name="Sun S."/>
            <person name="Gul D."/>
            <person name="Kwon J.H."/>
            <person name="Andleeb S."/>
            <person name="Burnham C.-A.D."/>
            <person name="Dantas G."/>
        </authorList>
    </citation>
    <scope>NUCLEOTIDE SEQUENCE [LARGE SCALE GENOMIC DNA]</scope>
    <source>
        <strain evidence="3 4">WF_348</strain>
    </source>
</reference>
<dbReference type="PROSITE" id="PS50110">
    <property type="entry name" value="RESPONSE_REGULATORY"/>
    <property type="match status" value="1"/>
</dbReference>
<dbReference type="Proteomes" id="UP000267844">
    <property type="component" value="Unassembled WGS sequence"/>
</dbReference>
<feature type="domain" description="Response regulatory" evidence="2">
    <location>
        <begin position="1"/>
        <end position="50"/>
    </location>
</feature>
<accession>A0A3R8ZA76</accession>
<dbReference type="InterPro" id="IPR011006">
    <property type="entry name" value="CheY-like_superfamily"/>
</dbReference>
<name>A0A3R8ZA76_9FLAO</name>
<evidence type="ECO:0000313" key="3">
    <source>
        <dbReference type="EMBL" id="RRT93854.1"/>
    </source>
</evidence>
<proteinExistence type="predicted"/>
<dbReference type="EMBL" id="RHPO01000003">
    <property type="protein sequence ID" value="RRT93854.1"/>
    <property type="molecule type" value="Genomic_DNA"/>
</dbReference>
<protein>
    <submittedName>
        <fullName evidence="3">Response regulator</fullName>
    </submittedName>
</protein>
<keyword evidence="1" id="KW-0597">Phosphoprotein</keyword>
<dbReference type="SUPFAM" id="SSF52172">
    <property type="entry name" value="CheY-like"/>
    <property type="match status" value="1"/>
</dbReference>
<evidence type="ECO:0000313" key="4">
    <source>
        <dbReference type="Proteomes" id="UP000267844"/>
    </source>
</evidence>
<feature type="modified residue" description="4-aspartylphosphate" evidence="1">
    <location>
        <position position="25"/>
    </location>
</feature>
<dbReference type="GO" id="GO:0000160">
    <property type="term" value="P:phosphorelay signal transduction system"/>
    <property type="evidence" value="ECO:0007669"/>
    <property type="project" value="InterPro"/>
</dbReference>
<dbReference type="RefSeq" id="WP_125349105.1">
    <property type="nucleotide sequence ID" value="NZ_RHPN01000003.1"/>
</dbReference>
<dbReference type="AlphaFoldDB" id="A0A3R8ZA76"/>
<comment type="caution">
    <text evidence="3">The sequence shown here is derived from an EMBL/GenBank/DDBJ whole genome shotgun (WGS) entry which is preliminary data.</text>
</comment>
<evidence type="ECO:0000259" key="2">
    <source>
        <dbReference type="PROSITE" id="PS50110"/>
    </source>
</evidence>
<evidence type="ECO:0000256" key="1">
    <source>
        <dbReference type="PROSITE-ProRule" id="PRU00169"/>
    </source>
</evidence>
<sequence length="50" mass="5550">MHQAENLKSGIKKIKTLTPEVILCDVKLPDGNGVEFAKEVKEQILIVMEA</sequence>
<gene>
    <name evidence="3" type="ORF">EGI89_02330</name>
</gene>